<evidence type="ECO:0000313" key="2">
    <source>
        <dbReference type="Proteomes" id="UP000176863"/>
    </source>
</evidence>
<proteinExistence type="predicted"/>
<dbReference type="STRING" id="1798480.A2851_03500"/>
<accession>A0A1F6CXP5</accession>
<reference evidence="1 2" key="1">
    <citation type="journal article" date="2016" name="Nat. Commun.">
        <title>Thousands of microbial genomes shed light on interconnected biogeochemical processes in an aquifer system.</title>
        <authorList>
            <person name="Anantharaman K."/>
            <person name="Brown C.T."/>
            <person name="Hug L.A."/>
            <person name="Sharon I."/>
            <person name="Castelle C.J."/>
            <person name="Probst A.J."/>
            <person name="Thomas B.C."/>
            <person name="Singh A."/>
            <person name="Wilkins M.J."/>
            <person name="Karaoz U."/>
            <person name="Brodie E.L."/>
            <person name="Williams K.H."/>
            <person name="Hubbard S.S."/>
            <person name="Banfield J.F."/>
        </authorList>
    </citation>
    <scope>NUCLEOTIDE SEQUENCE [LARGE SCALE GENOMIC DNA]</scope>
</reference>
<dbReference type="AlphaFoldDB" id="A0A1F6CXP5"/>
<gene>
    <name evidence="1" type="ORF">A2851_03500</name>
</gene>
<name>A0A1F6CXP5_9BACT</name>
<dbReference type="EMBL" id="MFKT01000007">
    <property type="protein sequence ID" value="OGG53944.1"/>
    <property type="molecule type" value="Genomic_DNA"/>
</dbReference>
<comment type="caution">
    <text evidence="1">The sequence shown here is derived from an EMBL/GenBank/DDBJ whole genome shotgun (WGS) entry which is preliminary data.</text>
</comment>
<protein>
    <submittedName>
        <fullName evidence="1">Uncharacterized protein</fullName>
    </submittedName>
</protein>
<evidence type="ECO:0000313" key="1">
    <source>
        <dbReference type="EMBL" id="OGG53944.1"/>
    </source>
</evidence>
<organism evidence="1 2">
    <name type="scientific">Candidatus Kaiserbacteria bacterium RIFCSPHIGHO2_01_FULL_53_29</name>
    <dbReference type="NCBI Taxonomy" id="1798480"/>
    <lineage>
        <taxon>Bacteria</taxon>
        <taxon>Candidatus Kaiseribacteriota</taxon>
    </lineage>
</organism>
<dbReference type="Proteomes" id="UP000176863">
    <property type="component" value="Unassembled WGS sequence"/>
</dbReference>
<sequence length="88" mass="9036">MFEHCCDGESNGAAISRKLAGPRAGAQTNARDGAHLVAGAFPVGSQGQRQDSIGARPRPAAHSSILIYFAGLRLAEVASATQAGVFEN</sequence>